<evidence type="ECO:0000256" key="8">
    <source>
        <dbReference type="ARBA" id="ARBA00023242"/>
    </source>
</evidence>
<dbReference type="PANTHER" id="PTHR13763:SF0">
    <property type="entry name" value="BREAST CANCER TYPE 1 SUSCEPTIBILITY PROTEIN"/>
    <property type="match status" value="1"/>
</dbReference>
<keyword evidence="6" id="KW-0862">Zinc</keyword>
<keyword evidence="4" id="KW-0227">DNA damage</keyword>
<dbReference type="InterPro" id="IPR013083">
    <property type="entry name" value="Znf_RING/FYVE/PHD"/>
</dbReference>
<reference evidence="12" key="3">
    <citation type="submission" date="2025-09" db="UniProtKB">
        <authorList>
            <consortium name="Ensembl"/>
        </authorList>
    </citation>
    <scope>IDENTIFICATION</scope>
</reference>
<evidence type="ECO:0000313" key="13">
    <source>
        <dbReference type="Proteomes" id="UP000007875"/>
    </source>
</evidence>
<dbReference type="STRING" id="51511.ENSCSAVP00000010887"/>
<evidence type="ECO:0000256" key="3">
    <source>
        <dbReference type="ARBA" id="ARBA00022737"/>
    </source>
</evidence>
<evidence type="ECO:0000256" key="10">
    <source>
        <dbReference type="SAM" id="MobiDB-lite"/>
    </source>
</evidence>
<dbReference type="GO" id="GO:0008270">
    <property type="term" value="F:zinc ion binding"/>
    <property type="evidence" value="ECO:0007669"/>
    <property type="project" value="UniProtKB-KW"/>
</dbReference>
<keyword evidence="8" id="KW-0539">Nucleus</keyword>
<dbReference type="PROSITE" id="PS50089">
    <property type="entry name" value="ZF_RING_2"/>
    <property type="match status" value="1"/>
</dbReference>
<feature type="compositionally biased region" description="Basic and acidic residues" evidence="10">
    <location>
        <begin position="198"/>
        <end position="207"/>
    </location>
</feature>
<accession>H2YZX5</accession>
<feature type="domain" description="RING-type" evidence="11">
    <location>
        <begin position="18"/>
        <end position="58"/>
    </location>
</feature>
<dbReference type="GO" id="GO:0000724">
    <property type="term" value="P:double-strand break repair via homologous recombination"/>
    <property type="evidence" value="ECO:0007669"/>
    <property type="project" value="TreeGrafter"/>
</dbReference>
<protein>
    <recommendedName>
        <fullName evidence="11">RING-type domain-containing protein</fullName>
    </recommendedName>
</protein>
<evidence type="ECO:0000256" key="1">
    <source>
        <dbReference type="ARBA" id="ARBA00004123"/>
    </source>
</evidence>
<evidence type="ECO:0000256" key="2">
    <source>
        <dbReference type="ARBA" id="ARBA00022723"/>
    </source>
</evidence>
<dbReference type="InterPro" id="IPR031099">
    <property type="entry name" value="BRCA1-associated"/>
</dbReference>
<dbReference type="GO" id="GO:0031436">
    <property type="term" value="C:BRCA1-BARD1 complex"/>
    <property type="evidence" value="ECO:0007669"/>
    <property type="project" value="TreeGrafter"/>
</dbReference>
<evidence type="ECO:0000259" key="11">
    <source>
        <dbReference type="PROSITE" id="PS50089"/>
    </source>
</evidence>
<organism evidence="12 13">
    <name type="scientific">Ciona savignyi</name>
    <name type="common">Pacific transparent sea squirt</name>
    <dbReference type="NCBI Taxonomy" id="51511"/>
    <lineage>
        <taxon>Eukaryota</taxon>
        <taxon>Metazoa</taxon>
        <taxon>Chordata</taxon>
        <taxon>Tunicata</taxon>
        <taxon>Ascidiacea</taxon>
        <taxon>Phlebobranchia</taxon>
        <taxon>Cionidae</taxon>
        <taxon>Ciona</taxon>
    </lineage>
</organism>
<dbReference type="GO" id="GO:0004842">
    <property type="term" value="F:ubiquitin-protein transferase activity"/>
    <property type="evidence" value="ECO:0007669"/>
    <property type="project" value="TreeGrafter"/>
</dbReference>
<evidence type="ECO:0000256" key="6">
    <source>
        <dbReference type="ARBA" id="ARBA00022833"/>
    </source>
</evidence>
<evidence type="ECO:0000256" key="5">
    <source>
        <dbReference type="ARBA" id="ARBA00022771"/>
    </source>
</evidence>
<comment type="subcellular location">
    <subcellularLocation>
        <location evidence="1">Nucleus</location>
    </subcellularLocation>
</comment>
<dbReference type="GO" id="GO:0070531">
    <property type="term" value="C:BRCA1-A complex"/>
    <property type="evidence" value="ECO:0007669"/>
    <property type="project" value="TreeGrafter"/>
</dbReference>
<dbReference type="InterPro" id="IPR001841">
    <property type="entry name" value="Znf_RING"/>
</dbReference>
<name>H2YZX5_CIOSA</name>
<reference evidence="13" key="1">
    <citation type="submission" date="2003-08" db="EMBL/GenBank/DDBJ databases">
        <authorList>
            <person name="Birren B."/>
            <person name="Nusbaum C."/>
            <person name="Abebe A."/>
            <person name="Abouelleil A."/>
            <person name="Adekoya E."/>
            <person name="Ait-zahra M."/>
            <person name="Allen N."/>
            <person name="Allen T."/>
            <person name="An P."/>
            <person name="Anderson M."/>
            <person name="Anderson S."/>
            <person name="Arachchi H."/>
            <person name="Armbruster J."/>
            <person name="Bachantsang P."/>
            <person name="Baldwin J."/>
            <person name="Barry A."/>
            <person name="Bayul T."/>
            <person name="Blitshsteyn B."/>
            <person name="Bloom T."/>
            <person name="Blye J."/>
            <person name="Boguslavskiy L."/>
            <person name="Borowsky M."/>
            <person name="Boukhgalter B."/>
            <person name="Brunache A."/>
            <person name="Butler J."/>
            <person name="Calixte N."/>
            <person name="Calvo S."/>
            <person name="Camarata J."/>
            <person name="Campo K."/>
            <person name="Chang J."/>
            <person name="Cheshatsang Y."/>
            <person name="Citroen M."/>
            <person name="Collymore A."/>
            <person name="Considine T."/>
            <person name="Cook A."/>
            <person name="Cooke P."/>
            <person name="Corum B."/>
            <person name="Cuomo C."/>
            <person name="David R."/>
            <person name="Dawoe T."/>
            <person name="Degray S."/>
            <person name="Dodge S."/>
            <person name="Dooley K."/>
            <person name="Dorje P."/>
            <person name="Dorjee K."/>
            <person name="Dorris L."/>
            <person name="Duffey N."/>
            <person name="Dupes A."/>
            <person name="Elkins T."/>
            <person name="Engels R."/>
            <person name="Erickson J."/>
            <person name="Farina A."/>
            <person name="Faro S."/>
            <person name="Ferreira P."/>
            <person name="Fischer H."/>
            <person name="Fitzgerald M."/>
            <person name="Foley K."/>
            <person name="Gage D."/>
            <person name="Galagan J."/>
            <person name="Gearin G."/>
            <person name="Gnerre S."/>
            <person name="Gnirke A."/>
            <person name="Goyette A."/>
            <person name="Graham J."/>
            <person name="Grandbois E."/>
            <person name="Gyaltsen K."/>
            <person name="Hafez N."/>
            <person name="Hagopian D."/>
            <person name="Hagos B."/>
            <person name="Hall J."/>
            <person name="Hatcher B."/>
            <person name="Heller A."/>
            <person name="Higgins H."/>
            <person name="Honan T."/>
            <person name="Horn A."/>
            <person name="Houde N."/>
            <person name="Hughes L."/>
            <person name="Hulme W."/>
            <person name="Husby E."/>
            <person name="Iliev I."/>
            <person name="Jaffe D."/>
            <person name="Jones C."/>
            <person name="Kamal M."/>
            <person name="Kamat A."/>
            <person name="Kamvysselis M."/>
            <person name="Karlsson E."/>
            <person name="Kells C."/>
            <person name="Kieu A."/>
            <person name="Kisner P."/>
            <person name="Kodira C."/>
            <person name="Kulbokas E."/>
            <person name="Labutti K."/>
            <person name="Lama D."/>
            <person name="Landers T."/>
            <person name="Leger J."/>
            <person name="Levine S."/>
            <person name="Lewis D."/>
            <person name="Lewis T."/>
            <person name="Lindblad-toh K."/>
            <person name="Liu X."/>
            <person name="Lokyitsang T."/>
            <person name="Lokyitsang Y."/>
            <person name="Lucien O."/>
            <person name="Lui A."/>
            <person name="Ma L.J."/>
            <person name="Mabbitt R."/>
            <person name="Macdonald J."/>
            <person name="Maclean C."/>
            <person name="Major J."/>
            <person name="Manning J."/>
            <person name="Marabella R."/>
            <person name="Maru K."/>
            <person name="Matthews C."/>
            <person name="Mauceli E."/>
            <person name="Mccarthy M."/>
            <person name="Mcdonough S."/>
            <person name="Mcghee T."/>
            <person name="Meldrim J."/>
            <person name="Meneus L."/>
            <person name="Mesirov J."/>
            <person name="Mihalev A."/>
            <person name="Mihova T."/>
            <person name="Mikkelsen T."/>
            <person name="Mlenga V."/>
            <person name="Moru K."/>
            <person name="Mozes J."/>
            <person name="Mulrain L."/>
            <person name="Munson G."/>
            <person name="Naylor J."/>
            <person name="Newes C."/>
            <person name="Nguyen C."/>
            <person name="Nguyen N."/>
            <person name="Nguyen T."/>
            <person name="Nicol R."/>
            <person name="Nielsen C."/>
            <person name="Nizzari M."/>
            <person name="Norbu C."/>
            <person name="Norbu N."/>
            <person name="O'donnell P."/>
            <person name="Okoawo O."/>
            <person name="O'leary S."/>
            <person name="Omotosho B."/>
            <person name="O'neill K."/>
            <person name="Osman S."/>
            <person name="Parker S."/>
            <person name="Perrin D."/>
            <person name="Phunkhang P."/>
            <person name="Piqani B."/>
            <person name="Purcell S."/>
            <person name="Rachupka T."/>
            <person name="Ramasamy U."/>
            <person name="Rameau R."/>
            <person name="Ray V."/>
            <person name="Raymond C."/>
            <person name="Retta R."/>
            <person name="Richardson S."/>
            <person name="Rise C."/>
            <person name="Rodriguez J."/>
            <person name="Rogers J."/>
            <person name="Rogov P."/>
            <person name="Rutman M."/>
            <person name="Schupbach R."/>
            <person name="Seaman C."/>
            <person name="Settipalli S."/>
            <person name="Sharpe T."/>
            <person name="Sheridan J."/>
            <person name="Sherpa N."/>
            <person name="Shi J."/>
            <person name="Smirnov S."/>
            <person name="Smith C."/>
            <person name="Sougnez C."/>
            <person name="Spencer B."/>
            <person name="Stalker J."/>
            <person name="Stange-thomann N."/>
            <person name="Stavropoulos S."/>
            <person name="Stetson K."/>
            <person name="Stone C."/>
            <person name="Stone S."/>
            <person name="Stubbs M."/>
            <person name="Talamas J."/>
            <person name="Tchuinga P."/>
            <person name="Tenzing P."/>
            <person name="Tesfaye S."/>
            <person name="Theodore J."/>
            <person name="Thoulutsang Y."/>
            <person name="Topham K."/>
            <person name="Towey S."/>
            <person name="Tsamla T."/>
            <person name="Tsomo N."/>
            <person name="Vallee D."/>
            <person name="Vassiliev H."/>
            <person name="Venkataraman V."/>
            <person name="Vinson J."/>
            <person name="Vo A."/>
            <person name="Wade C."/>
            <person name="Wang S."/>
            <person name="Wangchuk T."/>
            <person name="Wangdi T."/>
            <person name="Whittaker C."/>
            <person name="Wilkinson J."/>
            <person name="Wu Y."/>
            <person name="Wyman D."/>
            <person name="Yadav S."/>
            <person name="Yang S."/>
            <person name="Yang X."/>
            <person name="Yeager S."/>
            <person name="Yee E."/>
            <person name="Young G."/>
            <person name="Zainoun J."/>
            <person name="Zembeck L."/>
            <person name="Zimmer A."/>
            <person name="Zody M."/>
            <person name="Lander E."/>
        </authorList>
    </citation>
    <scope>NUCLEOTIDE SEQUENCE [LARGE SCALE GENOMIC DNA]</scope>
</reference>
<dbReference type="InParanoid" id="H2YZX5"/>
<sequence>MAENVLHCIQRLVKVVECSICLETMTDPVETRCGHSFCQHCIGKAIEMQAAFKCPLCKETVNKRSLKKSDYLAQVISAMKSLKRTSHMEITGASGSGVSSASQVKQNDKKEQSFSKSIKPLKNVTLKTIRPKTKVLSLSREPEQLTPDLLDFVEAQTPMQYTNLNNDTKSSAAAHIRLTTPSLKIDKGAKGIDSNKATTEDGNKEYDFPLSQPNGKNPLSGKKVRKANTKKSAKRLIWKSRNVNVK</sequence>
<dbReference type="GO" id="GO:0045944">
    <property type="term" value="P:positive regulation of transcription by RNA polymerase II"/>
    <property type="evidence" value="ECO:0007669"/>
    <property type="project" value="TreeGrafter"/>
</dbReference>
<dbReference type="PROSITE" id="PS00518">
    <property type="entry name" value="ZF_RING_1"/>
    <property type="match status" value="1"/>
</dbReference>
<dbReference type="PANTHER" id="PTHR13763">
    <property type="entry name" value="BREAST CANCER TYPE 1 SUSCEPTIBILITY PROTEIN BRCA1"/>
    <property type="match status" value="1"/>
</dbReference>
<dbReference type="Proteomes" id="UP000007875">
    <property type="component" value="Unassembled WGS sequence"/>
</dbReference>
<dbReference type="HOGENOM" id="CLU_1131219_0_0_1"/>
<evidence type="ECO:0000256" key="9">
    <source>
        <dbReference type="PROSITE-ProRule" id="PRU00175"/>
    </source>
</evidence>
<evidence type="ECO:0000313" key="12">
    <source>
        <dbReference type="Ensembl" id="ENSCSAVP00000010887.1"/>
    </source>
</evidence>
<feature type="region of interest" description="Disordered" evidence="10">
    <location>
        <begin position="93"/>
        <end position="115"/>
    </location>
</feature>
<dbReference type="eggNOG" id="KOG4362">
    <property type="taxonomic scope" value="Eukaryota"/>
</dbReference>
<evidence type="ECO:0000256" key="4">
    <source>
        <dbReference type="ARBA" id="ARBA00022763"/>
    </source>
</evidence>
<dbReference type="AlphaFoldDB" id="H2YZX5"/>
<dbReference type="Gene3D" id="3.30.40.10">
    <property type="entry name" value="Zinc/RING finger domain, C3HC4 (zinc finger)"/>
    <property type="match status" value="1"/>
</dbReference>
<keyword evidence="2" id="KW-0479">Metal-binding</keyword>
<dbReference type="SUPFAM" id="SSF57850">
    <property type="entry name" value="RING/U-box"/>
    <property type="match status" value="1"/>
</dbReference>
<feature type="region of interest" description="Disordered" evidence="10">
    <location>
        <begin position="187"/>
        <end position="233"/>
    </location>
</feature>
<proteinExistence type="predicted"/>
<feature type="compositionally biased region" description="Basic residues" evidence="10">
    <location>
        <begin position="222"/>
        <end position="233"/>
    </location>
</feature>
<keyword evidence="13" id="KW-1185">Reference proteome</keyword>
<keyword evidence="5 9" id="KW-0863">Zinc-finger</keyword>
<dbReference type="SMART" id="SM00184">
    <property type="entry name" value="RING"/>
    <property type="match status" value="1"/>
</dbReference>
<reference evidence="12" key="2">
    <citation type="submission" date="2025-08" db="UniProtKB">
        <authorList>
            <consortium name="Ensembl"/>
        </authorList>
    </citation>
    <scope>IDENTIFICATION</scope>
</reference>
<dbReference type="InterPro" id="IPR017907">
    <property type="entry name" value="Znf_RING_CS"/>
</dbReference>
<dbReference type="OMA" id="SHMEITG"/>
<dbReference type="Ensembl" id="ENSCSAVT00000011018.1">
    <property type="protein sequence ID" value="ENSCSAVP00000010887.1"/>
    <property type="gene ID" value="ENSCSAVG00000006376.1"/>
</dbReference>
<keyword evidence="3" id="KW-0677">Repeat</keyword>
<dbReference type="GeneTree" id="ENSGT00440000034289"/>
<dbReference type="Pfam" id="PF13445">
    <property type="entry name" value="zf-RING_UBOX"/>
    <property type="match status" value="1"/>
</dbReference>
<evidence type="ECO:0000256" key="7">
    <source>
        <dbReference type="ARBA" id="ARBA00023204"/>
    </source>
</evidence>
<keyword evidence="7" id="KW-0234">DNA repair</keyword>
<dbReference type="InterPro" id="IPR027370">
    <property type="entry name" value="Znf-RING_euk"/>
</dbReference>
<feature type="compositionally biased region" description="Low complexity" evidence="10">
    <location>
        <begin position="93"/>
        <end position="102"/>
    </location>
</feature>